<name>A0AAD4F6L8_9PEZI</name>
<protein>
    <submittedName>
        <fullName evidence="2">Uncharacterized protein</fullName>
    </submittedName>
</protein>
<gene>
    <name evidence="2" type="ORF">NEMBOFW57_004613</name>
</gene>
<dbReference type="Proteomes" id="UP001197093">
    <property type="component" value="Unassembled WGS sequence"/>
</dbReference>
<evidence type="ECO:0000313" key="2">
    <source>
        <dbReference type="EMBL" id="KAG7294538.1"/>
    </source>
</evidence>
<evidence type="ECO:0000256" key="1">
    <source>
        <dbReference type="SAM" id="MobiDB-lite"/>
    </source>
</evidence>
<proteinExistence type="predicted"/>
<dbReference type="EMBL" id="JAHCVI010000001">
    <property type="protein sequence ID" value="KAG7294538.1"/>
    <property type="molecule type" value="Genomic_DNA"/>
</dbReference>
<comment type="caution">
    <text evidence="2">The sequence shown here is derived from an EMBL/GenBank/DDBJ whole genome shotgun (WGS) entry which is preliminary data.</text>
</comment>
<accession>A0AAD4F6L8</accession>
<dbReference type="AlphaFoldDB" id="A0AAD4F6L8"/>
<sequence length="140" mass="15579">MGKGKGPCLGPYPVEHNLLPPCSGFIGARYTPFTTAPTDPVPRGYSHGDHAGSRRRRPPPQPDSSTDPPTIQRDYVPPLLDERYRRELHHACARRGASWRRMLLSDPPVTVVGRVGSEVDLRPGGEPWRRKGFLVVIPRV</sequence>
<evidence type="ECO:0000313" key="3">
    <source>
        <dbReference type="Proteomes" id="UP001197093"/>
    </source>
</evidence>
<organism evidence="2 3">
    <name type="scientific">Staphylotrichum longicolle</name>
    <dbReference type="NCBI Taxonomy" id="669026"/>
    <lineage>
        <taxon>Eukaryota</taxon>
        <taxon>Fungi</taxon>
        <taxon>Dikarya</taxon>
        <taxon>Ascomycota</taxon>
        <taxon>Pezizomycotina</taxon>
        <taxon>Sordariomycetes</taxon>
        <taxon>Sordariomycetidae</taxon>
        <taxon>Sordariales</taxon>
        <taxon>Chaetomiaceae</taxon>
        <taxon>Staphylotrichum</taxon>
    </lineage>
</organism>
<reference evidence="2" key="1">
    <citation type="submission" date="2023-02" db="EMBL/GenBank/DDBJ databases">
        <authorList>
            <person name="Palmer J.M."/>
        </authorList>
    </citation>
    <scope>NUCLEOTIDE SEQUENCE</scope>
    <source>
        <strain evidence="2">FW57</strain>
    </source>
</reference>
<keyword evidence="3" id="KW-1185">Reference proteome</keyword>
<feature type="region of interest" description="Disordered" evidence="1">
    <location>
        <begin position="29"/>
        <end position="77"/>
    </location>
</feature>